<proteinExistence type="predicted"/>
<organism evidence="4">
    <name type="scientific">uncultured Caudovirales phage</name>
    <dbReference type="NCBI Taxonomy" id="2100421"/>
    <lineage>
        <taxon>Viruses</taxon>
        <taxon>Duplodnaviria</taxon>
        <taxon>Heunggongvirae</taxon>
        <taxon>Uroviricota</taxon>
        <taxon>Caudoviricetes</taxon>
        <taxon>Peduoviridae</taxon>
        <taxon>Maltschvirus</taxon>
        <taxon>Maltschvirus maltsch</taxon>
    </lineage>
</organism>
<reference evidence="4" key="1">
    <citation type="submission" date="2020-05" db="EMBL/GenBank/DDBJ databases">
        <authorList>
            <person name="Chiriac C."/>
            <person name="Salcher M."/>
            <person name="Ghai R."/>
            <person name="Kavagutti S V."/>
        </authorList>
    </citation>
    <scope>NUCLEOTIDE SEQUENCE</scope>
</reference>
<evidence type="ECO:0000313" key="2">
    <source>
        <dbReference type="EMBL" id="CAB4180406.1"/>
    </source>
</evidence>
<dbReference type="EMBL" id="LR796439">
    <property type="protein sequence ID" value="CAB4144872.1"/>
    <property type="molecule type" value="Genomic_DNA"/>
</dbReference>
<evidence type="ECO:0000313" key="1">
    <source>
        <dbReference type="EMBL" id="CAB4144872.1"/>
    </source>
</evidence>
<evidence type="ECO:0000313" key="3">
    <source>
        <dbReference type="EMBL" id="CAB4190614.1"/>
    </source>
</evidence>
<sequence>MYWADSVRETTASTGTGTLALDGAYRGHQTFLTAIGNSKAFYYCIRHRSANLWEVGIGTLSAGVTLTRVKVLAGSSGAGVAVTFTAGTSDVFLTEPSTAAEGATHLKKPCRVASLANLTIATGLNAGDTVNGVVLVAGDRVLLTAQTTVSENGVYLAGVTPARAEDLFTGSQSAGVLVPVQGGTTFGNTLWQCTAAIGSDIVGTNSLTWVKVGAGTGGAVGPNPSTINSVPRWDSTDGTTLEDSEVLIYPSSNDKLQTNATFMAWTTATDGATVAFDFDQSDKQILTEGGNRTLSATNVSVGQRITLARYQDGTGGRVDTWFVNISWDNGLAPVQDPTAAGWDLVVLDCIGLDGYSVPQWIEVCRTSSAPRKGITTATDGATVTFDLRVSPKQVVTIGGNRTLEVNTSSFYVGMTVAIGLIQDGTGSRTVTWGTSWGTINWRANNGTEPTQPTVGGAVCWLCFICRTAGGSPVFDCVGISGQAAEVVTVSHLIGGTAAPAIAAGAGAGTGPTVAVSRASDLSGVIEVTTGTTPTAAGVVATLTFAAAYTAAPNVQLTPANAVTAALYGTANPWPSTTTTTLVLTAGAAALTASTAYKWFYQLAQ</sequence>
<dbReference type="EMBL" id="LR797505">
    <property type="protein sequence ID" value="CAB4221837.1"/>
    <property type="molecule type" value="Genomic_DNA"/>
</dbReference>
<name>A0A6J5T5J5_9CAUD</name>
<dbReference type="EMBL" id="LR797152">
    <property type="protein sequence ID" value="CAB4190614.1"/>
    <property type="molecule type" value="Genomic_DNA"/>
</dbReference>
<accession>A0A6J5T5J5</accession>
<evidence type="ECO:0000313" key="4">
    <source>
        <dbReference type="EMBL" id="CAB4221837.1"/>
    </source>
</evidence>
<dbReference type="EMBL" id="LR796996">
    <property type="protein sequence ID" value="CAB4180406.1"/>
    <property type="molecule type" value="Genomic_DNA"/>
</dbReference>
<gene>
    <name evidence="2" type="ORF">UFOVP1045_24</name>
    <name evidence="3" type="ORF">UFOVP1194_78</name>
    <name evidence="4" type="ORF">UFOVP1641_74</name>
    <name evidence="1" type="ORF">UFOVP466_77</name>
</gene>
<protein>
    <submittedName>
        <fullName evidence="4">Uncharacterized protein</fullName>
    </submittedName>
</protein>